<dbReference type="AlphaFoldDB" id="A0A7Y0Q303"/>
<organism evidence="1 2">
    <name type="scientific">Sulfobacillus harzensis</name>
    <dbReference type="NCBI Taxonomy" id="2729629"/>
    <lineage>
        <taxon>Bacteria</taxon>
        <taxon>Bacillati</taxon>
        <taxon>Bacillota</taxon>
        <taxon>Clostridia</taxon>
        <taxon>Eubacteriales</taxon>
        <taxon>Clostridiales Family XVII. Incertae Sedis</taxon>
        <taxon>Sulfobacillus</taxon>
    </lineage>
</organism>
<proteinExistence type="predicted"/>
<accession>A0A7Y0Q303</accession>
<evidence type="ECO:0000313" key="1">
    <source>
        <dbReference type="EMBL" id="NMP23703.1"/>
    </source>
</evidence>
<dbReference type="Proteomes" id="UP000533476">
    <property type="component" value="Unassembled WGS sequence"/>
</dbReference>
<dbReference type="EMBL" id="JABBVZ010000063">
    <property type="protein sequence ID" value="NMP23703.1"/>
    <property type="molecule type" value="Genomic_DNA"/>
</dbReference>
<gene>
    <name evidence="1" type="ORF">HIJ39_15270</name>
</gene>
<reference evidence="1 2" key="1">
    <citation type="submission" date="2020-04" db="EMBL/GenBank/DDBJ databases">
        <authorList>
            <person name="Zhang R."/>
            <person name="Schippers A."/>
        </authorList>
    </citation>
    <scope>NUCLEOTIDE SEQUENCE [LARGE SCALE GENOMIC DNA]</scope>
    <source>
        <strain evidence="1 2">DSM 109850</strain>
    </source>
</reference>
<protein>
    <submittedName>
        <fullName evidence="1">Uncharacterized protein</fullName>
    </submittedName>
</protein>
<comment type="caution">
    <text evidence="1">The sequence shown here is derived from an EMBL/GenBank/DDBJ whole genome shotgun (WGS) entry which is preliminary data.</text>
</comment>
<sequence length="76" mass="7876">MGPSAVFDVLNFTGNQVVLGNTAAGTYMAINLQTGHTITNPSDVVPLKGFTGLVAPPDILGLPETHDLVTIPYGPQ</sequence>
<keyword evidence="2" id="KW-1185">Reference proteome</keyword>
<evidence type="ECO:0000313" key="2">
    <source>
        <dbReference type="Proteomes" id="UP000533476"/>
    </source>
</evidence>
<name>A0A7Y0Q303_9FIRM</name>